<evidence type="ECO:0000256" key="2">
    <source>
        <dbReference type="ARBA" id="ARBA00022801"/>
    </source>
</evidence>
<dbReference type="Gene3D" id="3.90.79.10">
    <property type="entry name" value="Nucleoside Triphosphate Pyrophosphohydrolase"/>
    <property type="match status" value="1"/>
</dbReference>
<dbReference type="PROSITE" id="PS00934">
    <property type="entry name" value="GLYOXALASE_I_1"/>
    <property type="match status" value="1"/>
</dbReference>
<dbReference type="Pfam" id="PF00293">
    <property type="entry name" value="NUDIX"/>
    <property type="match status" value="1"/>
</dbReference>
<evidence type="ECO:0000313" key="5">
    <source>
        <dbReference type="EMBL" id="MFC3759626.1"/>
    </source>
</evidence>
<keyword evidence="2" id="KW-0378">Hydrolase</keyword>
<dbReference type="Gene3D" id="3.10.180.10">
    <property type="entry name" value="2,3-Dihydroxybiphenyl 1,2-Dioxygenase, domain 1"/>
    <property type="match status" value="1"/>
</dbReference>
<evidence type="ECO:0000259" key="3">
    <source>
        <dbReference type="PROSITE" id="PS51462"/>
    </source>
</evidence>
<keyword evidence="1" id="KW-0479">Metal-binding</keyword>
<dbReference type="InterPro" id="IPR004360">
    <property type="entry name" value="Glyas_Fos-R_dOase_dom"/>
</dbReference>
<evidence type="ECO:0000259" key="4">
    <source>
        <dbReference type="PROSITE" id="PS51819"/>
    </source>
</evidence>
<dbReference type="PROSITE" id="PS51462">
    <property type="entry name" value="NUDIX"/>
    <property type="match status" value="1"/>
</dbReference>
<dbReference type="InterPro" id="IPR000086">
    <property type="entry name" value="NUDIX_hydrolase_dom"/>
</dbReference>
<dbReference type="PRINTS" id="PR00502">
    <property type="entry name" value="NUDIXFAMILY"/>
</dbReference>
<evidence type="ECO:0000313" key="6">
    <source>
        <dbReference type="Proteomes" id="UP001595699"/>
    </source>
</evidence>
<dbReference type="RefSeq" id="WP_205122003.1">
    <property type="nucleotide sequence ID" value="NZ_JAFBCM010000001.1"/>
</dbReference>
<dbReference type="InterPro" id="IPR050383">
    <property type="entry name" value="GlyoxalaseI/FosfomycinResist"/>
</dbReference>
<dbReference type="Pfam" id="PF00903">
    <property type="entry name" value="Glyoxalase"/>
    <property type="match status" value="1"/>
</dbReference>
<dbReference type="EMBL" id="JBHRZH010000001">
    <property type="protein sequence ID" value="MFC3759626.1"/>
    <property type="molecule type" value="Genomic_DNA"/>
</dbReference>
<dbReference type="InterPro" id="IPR029068">
    <property type="entry name" value="Glyas_Bleomycin-R_OHBP_Dase"/>
</dbReference>
<dbReference type="InterPro" id="IPR037523">
    <property type="entry name" value="VOC_core"/>
</dbReference>
<dbReference type="Proteomes" id="UP001595699">
    <property type="component" value="Unassembled WGS sequence"/>
</dbReference>
<name>A0ABV7Y313_9ACTN</name>
<dbReference type="CDD" id="cd07253">
    <property type="entry name" value="GLOD5"/>
    <property type="match status" value="1"/>
</dbReference>
<dbReference type="PANTHER" id="PTHR21366">
    <property type="entry name" value="GLYOXALASE FAMILY PROTEIN"/>
    <property type="match status" value="1"/>
</dbReference>
<dbReference type="InterPro" id="IPR020476">
    <property type="entry name" value="Nudix_hydrolase"/>
</dbReference>
<sequence length="268" mass="29610">MSHDPDRPPRVRLLIVVDDQLALIKRVRDGHTYYVLPGGGVEAGETFEEAGRREAMEELGVEIAYDRLAYDESFGGQRYLYYFAHITGGEFGTGEWPDFADRDEEKRAAHGSYEAVWMPLAELDAHDVTVAVRPLLDGRPIVRMDRLDHVVLTVRDIEASAAFYGRLGLDRGTFAMGRTNLSFGGQKLNLHQAGTEFSPKAAVPTPGSMDLCFVAAVSLDVVLALLERDRIPVVEGPVTKVGALGKMTSVYVRDPDGNLVEIATYDRR</sequence>
<proteinExistence type="predicted"/>
<dbReference type="SUPFAM" id="SSF55811">
    <property type="entry name" value="Nudix"/>
    <property type="match status" value="1"/>
</dbReference>
<organism evidence="5 6">
    <name type="scientific">Tenggerimyces flavus</name>
    <dbReference type="NCBI Taxonomy" id="1708749"/>
    <lineage>
        <taxon>Bacteria</taxon>
        <taxon>Bacillati</taxon>
        <taxon>Actinomycetota</taxon>
        <taxon>Actinomycetes</taxon>
        <taxon>Propionibacteriales</taxon>
        <taxon>Nocardioidaceae</taxon>
        <taxon>Tenggerimyces</taxon>
    </lineage>
</organism>
<protein>
    <submittedName>
        <fullName evidence="5">NUDIX domain-containing protein</fullName>
    </submittedName>
</protein>
<comment type="caution">
    <text evidence="5">The sequence shown here is derived from an EMBL/GenBank/DDBJ whole genome shotgun (WGS) entry which is preliminary data.</text>
</comment>
<dbReference type="SUPFAM" id="SSF54593">
    <property type="entry name" value="Glyoxalase/Bleomycin resistance protein/Dihydroxybiphenyl dioxygenase"/>
    <property type="match status" value="1"/>
</dbReference>
<reference evidence="6" key="1">
    <citation type="journal article" date="2019" name="Int. J. Syst. Evol. Microbiol.">
        <title>The Global Catalogue of Microorganisms (GCM) 10K type strain sequencing project: providing services to taxonomists for standard genome sequencing and annotation.</title>
        <authorList>
            <consortium name="The Broad Institute Genomics Platform"/>
            <consortium name="The Broad Institute Genome Sequencing Center for Infectious Disease"/>
            <person name="Wu L."/>
            <person name="Ma J."/>
        </authorList>
    </citation>
    <scope>NUCLEOTIDE SEQUENCE [LARGE SCALE GENOMIC DNA]</scope>
    <source>
        <strain evidence="6">CGMCC 4.7241</strain>
    </source>
</reference>
<gene>
    <name evidence="5" type="ORF">ACFOUW_02130</name>
</gene>
<feature type="domain" description="VOC" evidence="4">
    <location>
        <begin position="146"/>
        <end position="265"/>
    </location>
</feature>
<dbReference type="PROSITE" id="PS51819">
    <property type="entry name" value="VOC"/>
    <property type="match status" value="1"/>
</dbReference>
<dbReference type="PANTHER" id="PTHR21366:SF14">
    <property type="entry name" value="GLYOXALASE DOMAIN-CONTAINING PROTEIN 5"/>
    <property type="match status" value="1"/>
</dbReference>
<keyword evidence="6" id="KW-1185">Reference proteome</keyword>
<feature type="domain" description="Nudix hydrolase" evidence="3">
    <location>
        <begin position="5"/>
        <end position="140"/>
    </location>
</feature>
<dbReference type="InterPro" id="IPR015797">
    <property type="entry name" value="NUDIX_hydrolase-like_dom_sf"/>
</dbReference>
<evidence type="ECO:0000256" key="1">
    <source>
        <dbReference type="ARBA" id="ARBA00022723"/>
    </source>
</evidence>
<accession>A0ABV7Y313</accession>
<dbReference type="InterPro" id="IPR018146">
    <property type="entry name" value="Glyoxalase_1_CS"/>
</dbReference>